<dbReference type="HOGENOM" id="CLU_769594_0_0_1"/>
<dbReference type="SUPFAM" id="SSF57903">
    <property type="entry name" value="FYVE/PHD zinc finger"/>
    <property type="match status" value="1"/>
</dbReference>
<reference evidence="1 2" key="1">
    <citation type="submission" date="2014-04" db="EMBL/GenBank/DDBJ databases">
        <authorList>
            <consortium name="DOE Joint Genome Institute"/>
            <person name="Kuo A."/>
            <person name="Kohler A."/>
            <person name="Nagy L.G."/>
            <person name="Floudas D."/>
            <person name="Copeland A."/>
            <person name="Barry K.W."/>
            <person name="Cichocki N."/>
            <person name="Veneault-Fourrey C."/>
            <person name="LaButti K."/>
            <person name="Lindquist E.A."/>
            <person name="Lipzen A."/>
            <person name="Lundell T."/>
            <person name="Morin E."/>
            <person name="Murat C."/>
            <person name="Sun H."/>
            <person name="Tunlid A."/>
            <person name="Henrissat B."/>
            <person name="Grigoriev I.V."/>
            <person name="Hibbett D.S."/>
            <person name="Martin F."/>
            <person name="Nordberg H.P."/>
            <person name="Cantor M.N."/>
            <person name="Hua S.X."/>
        </authorList>
    </citation>
    <scope>NUCLEOTIDE SEQUENCE [LARGE SCALE GENOMIC DNA]</scope>
    <source>
        <strain evidence="1 2">LaAM-08-1</strain>
    </source>
</reference>
<dbReference type="EMBL" id="KN838562">
    <property type="protein sequence ID" value="KIK05233.1"/>
    <property type="molecule type" value="Genomic_DNA"/>
</dbReference>
<dbReference type="InterPro" id="IPR013083">
    <property type="entry name" value="Znf_RING/FYVE/PHD"/>
</dbReference>
<organism evidence="1 2">
    <name type="scientific">Laccaria amethystina LaAM-08-1</name>
    <dbReference type="NCBI Taxonomy" id="1095629"/>
    <lineage>
        <taxon>Eukaryota</taxon>
        <taxon>Fungi</taxon>
        <taxon>Dikarya</taxon>
        <taxon>Basidiomycota</taxon>
        <taxon>Agaricomycotina</taxon>
        <taxon>Agaricomycetes</taxon>
        <taxon>Agaricomycetidae</taxon>
        <taxon>Agaricales</taxon>
        <taxon>Agaricineae</taxon>
        <taxon>Hydnangiaceae</taxon>
        <taxon>Laccaria</taxon>
    </lineage>
</organism>
<evidence type="ECO:0000313" key="2">
    <source>
        <dbReference type="Proteomes" id="UP000054477"/>
    </source>
</evidence>
<dbReference type="InterPro" id="IPR011011">
    <property type="entry name" value="Znf_FYVE_PHD"/>
</dbReference>
<reference evidence="2" key="2">
    <citation type="submission" date="2015-01" db="EMBL/GenBank/DDBJ databases">
        <title>Evolutionary Origins and Diversification of the Mycorrhizal Mutualists.</title>
        <authorList>
            <consortium name="DOE Joint Genome Institute"/>
            <consortium name="Mycorrhizal Genomics Consortium"/>
            <person name="Kohler A."/>
            <person name="Kuo A."/>
            <person name="Nagy L.G."/>
            <person name="Floudas D."/>
            <person name="Copeland A."/>
            <person name="Barry K.W."/>
            <person name="Cichocki N."/>
            <person name="Veneault-Fourrey C."/>
            <person name="LaButti K."/>
            <person name="Lindquist E.A."/>
            <person name="Lipzen A."/>
            <person name="Lundell T."/>
            <person name="Morin E."/>
            <person name="Murat C."/>
            <person name="Riley R."/>
            <person name="Ohm R."/>
            <person name="Sun H."/>
            <person name="Tunlid A."/>
            <person name="Henrissat B."/>
            <person name="Grigoriev I.V."/>
            <person name="Hibbett D.S."/>
            <person name="Martin F."/>
        </authorList>
    </citation>
    <scope>NUCLEOTIDE SEQUENCE [LARGE SCALE GENOMIC DNA]</scope>
    <source>
        <strain evidence="2">LaAM-08-1</strain>
    </source>
</reference>
<dbReference type="OrthoDB" id="2971024at2759"/>
<evidence type="ECO:0000313" key="1">
    <source>
        <dbReference type="EMBL" id="KIK05233.1"/>
    </source>
</evidence>
<dbReference type="Gene3D" id="3.30.40.10">
    <property type="entry name" value="Zinc/RING finger domain, C3HC4 (zinc finger)"/>
    <property type="match status" value="1"/>
</dbReference>
<gene>
    <name evidence="1" type="ORF">K443DRAFT_675348</name>
</gene>
<evidence type="ECO:0008006" key="3">
    <source>
        <dbReference type="Google" id="ProtNLM"/>
    </source>
</evidence>
<dbReference type="AlphaFoldDB" id="A0A0C9YAY2"/>
<keyword evidence="2" id="KW-1185">Reference proteome</keyword>
<proteinExistence type="predicted"/>
<dbReference type="Proteomes" id="UP000054477">
    <property type="component" value="Unassembled WGS sequence"/>
</dbReference>
<accession>A0A0C9YAY2</accession>
<protein>
    <recommendedName>
        <fullName evidence="3">Zinc finger PHD-type domain-containing protein</fullName>
    </recommendedName>
</protein>
<sequence>MKGKKAPKEPPEHDASSTRWCLECKISIGLSFAGEKNWTQHIDSAAHKTNARKAAAIPSKRISSFFTKTATPTASSSTHTSALVPIHIFPKLPIRQPFHPAPLPGDLHPIEFGETLSARTTLLNRFKAAIDSLPLSVPMGINSDDLAAFSGNPAALIGPDDEPWEILDQVLNRLVGYGATPEGISSIIRRGQFGMDGMYHWVKACIEDLHIGEPLLEGKIERLIEAMEFISPVPVTEHVPEPVLILGPSQEPQPLISEHASPEVFEIEDDTPTIRHEIAKPQVPCRGYELKLPDSLCADEGCETVIEERDLLRCGACNLVYHLTCRGLIERPGGGWFCDDECKANAGGRVVSTRKRRRRV</sequence>
<name>A0A0C9YAY2_9AGAR</name>